<keyword evidence="1" id="KW-0479">Metal-binding</keyword>
<dbReference type="Pfam" id="PF00149">
    <property type="entry name" value="Metallophos"/>
    <property type="match status" value="1"/>
</dbReference>
<keyword evidence="2" id="KW-0378">Hydrolase</keyword>
<accession>A0A511MHL8</accession>
<keyword evidence="7" id="KW-1185">Reference proteome</keyword>
<evidence type="ECO:0000256" key="3">
    <source>
        <dbReference type="ARBA" id="ARBA00023004"/>
    </source>
</evidence>
<gene>
    <name evidence="6" type="primary">cpdA</name>
    <name evidence="6" type="ORF">NN4_40860</name>
</gene>
<evidence type="ECO:0000256" key="2">
    <source>
        <dbReference type="ARBA" id="ARBA00022801"/>
    </source>
</evidence>
<protein>
    <submittedName>
        <fullName evidence="6">3',5'-cyclic adenosine monophosphate phosphodiesterase CpdA</fullName>
    </submittedName>
</protein>
<organism evidence="6 7">
    <name type="scientific">Nocardia ninae NBRC 108245</name>
    <dbReference type="NCBI Taxonomy" id="1210091"/>
    <lineage>
        <taxon>Bacteria</taxon>
        <taxon>Bacillati</taxon>
        <taxon>Actinomycetota</taxon>
        <taxon>Actinomycetes</taxon>
        <taxon>Mycobacteriales</taxon>
        <taxon>Nocardiaceae</taxon>
        <taxon>Nocardia</taxon>
    </lineage>
</organism>
<evidence type="ECO:0000256" key="1">
    <source>
        <dbReference type="ARBA" id="ARBA00022723"/>
    </source>
</evidence>
<dbReference type="PANTHER" id="PTHR42988:SF2">
    <property type="entry name" value="CYCLIC NUCLEOTIDE PHOSPHODIESTERASE CBUA0032-RELATED"/>
    <property type="match status" value="1"/>
</dbReference>
<feature type="domain" description="Calcineurin-like phosphoesterase" evidence="5">
    <location>
        <begin position="23"/>
        <end position="221"/>
    </location>
</feature>
<evidence type="ECO:0000259" key="5">
    <source>
        <dbReference type="Pfam" id="PF00149"/>
    </source>
</evidence>
<dbReference type="GO" id="GO:0016787">
    <property type="term" value="F:hydrolase activity"/>
    <property type="evidence" value="ECO:0007669"/>
    <property type="project" value="UniProtKB-KW"/>
</dbReference>
<dbReference type="AlphaFoldDB" id="A0A511MHL8"/>
<keyword evidence="3" id="KW-0408">Iron</keyword>
<proteinExistence type="inferred from homology"/>
<reference evidence="6 7" key="1">
    <citation type="submission" date="2019-07" db="EMBL/GenBank/DDBJ databases">
        <title>Whole genome shotgun sequence of Nocardia ninae NBRC 108245.</title>
        <authorList>
            <person name="Hosoyama A."/>
            <person name="Uohara A."/>
            <person name="Ohji S."/>
            <person name="Ichikawa N."/>
        </authorList>
    </citation>
    <scope>NUCLEOTIDE SEQUENCE [LARGE SCALE GENOMIC DNA]</scope>
    <source>
        <strain evidence="6 7">NBRC 108245</strain>
    </source>
</reference>
<dbReference type="Proteomes" id="UP000321424">
    <property type="component" value="Unassembled WGS sequence"/>
</dbReference>
<dbReference type="InterPro" id="IPR004843">
    <property type="entry name" value="Calcineurin-like_PHP"/>
</dbReference>
<dbReference type="PANTHER" id="PTHR42988">
    <property type="entry name" value="PHOSPHOHYDROLASE"/>
    <property type="match status" value="1"/>
</dbReference>
<dbReference type="GO" id="GO:0046872">
    <property type="term" value="F:metal ion binding"/>
    <property type="evidence" value="ECO:0007669"/>
    <property type="project" value="UniProtKB-KW"/>
</dbReference>
<name>A0A511MHL8_9NOCA</name>
<dbReference type="EMBL" id="BJXA01000026">
    <property type="protein sequence ID" value="GEM39567.1"/>
    <property type="molecule type" value="Genomic_DNA"/>
</dbReference>
<evidence type="ECO:0000256" key="4">
    <source>
        <dbReference type="ARBA" id="ARBA00025742"/>
    </source>
</evidence>
<dbReference type="Gene3D" id="3.60.21.10">
    <property type="match status" value="1"/>
</dbReference>
<dbReference type="InterPro" id="IPR029052">
    <property type="entry name" value="Metallo-depent_PP-like"/>
</dbReference>
<dbReference type="InterPro" id="IPR050884">
    <property type="entry name" value="CNP_phosphodiesterase-III"/>
</dbReference>
<evidence type="ECO:0000313" key="7">
    <source>
        <dbReference type="Proteomes" id="UP000321424"/>
    </source>
</evidence>
<comment type="similarity">
    <text evidence="4">Belongs to the cyclic nucleotide phosphodiesterase class-III family.</text>
</comment>
<dbReference type="SUPFAM" id="SSF56300">
    <property type="entry name" value="Metallo-dependent phosphatases"/>
    <property type="match status" value="1"/>
</dbReference>
<comment type="caution">
    <text evidence="6">The sequence shown here is derived from an EMBL/GenBank/DDBJ whole genome shotgun (WGS) entry which is preliminary data.</text>
</comment>
<evidence type="ECO:0000313" key="6">
    <source>
        <dbReference type="EMBL" id="GEM39567.1"/>
    </source>
</evidence>
<sequence length="304" mass="33149">MSERISEVTGHPVTHGHSMNRVTIVQLTDTHLRPAGERVHGKIDTYQNLTYVLEQLRTSQQRIDALVLSGDLTDNGSPEAYRRLRDAVEPVAAELGAQTVYVMGNHDDRAAFGTELLDTYCATSDPDFTHDQVTDVAGLRVIALDSTTPRRHDGRLEPEQLDWLAEQLRQPARHGTLLVLHHPPIPSPIAATEYLRLEKPELLDEVLAGSDVRLIICGHNHLTGAAALGGIPVWIGPALSYRIDPIAPIGRHRGLLGFGYSRIDLLGSTLVATAIEATPAETLYDRTEQDVLEQLAALAAAEAG</sequence>